<feature type="transmembrane region" description="Helical" evidence="7">
    <location>
        <begin position="9"/>
        <end position="31"/>
    </location>
</feature>
<dbReference type="CDD" id="cd06261">
    <property type="entry name" value="TM_PBP2"/>
    <property type="match status" value="1"/>
</dbReference>
<dbReference type="PANTHER" id="PTHR43744:SF3">
    <property type="entry name" value="LACTOSE TRANSPORT SYSTEM PERMEASE PROTEIN LACG"/>
    <property type="match status" value="1"/>
</dbReference>
<protein>
    <submittedName>
        <fullName evidence="10">Raffinose/stachyose/melibiose transport system permease protein</fullName>
    </submittedName>
    <submittedName>
        <fullName evidence="9">Sugar ABC transporter permease</fullName>
    </submittedName>
</protein>
<evidence type="ECO:0000256" key="5">
    <source>
        <dbReference type="ARBA" id="ARBA00022989"/>
    </source>
</evidence>
<dbReference type="STRING" id="426703.SAMN04488100_10571"/>
<dbReference type="PANTHER" id="PTHR43744">
    <property type="entry name" value="ABC TRANSPORTER PERMEASE PROTEIN MG189-RELATED-RELATED"/>
    <property type="match status" value="1"/>
</dbReference>
<reference evidence="9 12" key="2">
    <citation type="submission" date="2019-07" db="EMBL/GenBank/DDBJ databases">
        <title>Whole genome shotgun sequence of Alkalibacterium putridalgicola NBRC 103243.</title>
        <authorList>
            <person name="Hosoyama A."/>
            <person name="Uohara A."/>
            <person name="Ohji S."/>
            <person name="Ichikawa N."/>
        </authorList>
    </citation>
    <scope>NUCLEOTIDE SEQUENCE [LARGE SCALE GENOMIC DNA]</scope>
    <source>
        <strain evidence="9 12">NBRC 103243</strain>
    </source>
</reference>
<comment type="subcellular location">
    <subcellularLocation>
        <location evidence="1 7">Cell membrane</location>
        <topology evidence="1 7">Multi-pass membrane protein</topology>
    </subcellularLocation>
</comment>
<evidence type="ECO:0000256" key="1">
    <source>
        <dbReference type="ARBA" id="ARBA00004651"/>
    </source>
</evidence>
<feature type="transmembrane region" description="Helical" evidence="7">
    <location>
        <begin position="73"/>
        <end position="94"/>
    </location>
</feature>
<dbReference type="Proteomes" id="UP000321425">
    <property type="component" value="Unassembled WGS sequence"/>
</dbReference>
<comment type="similarity">
    <text evidence="7">Belongs to the binding-protein-dependent transport system permease family.</text>
</comment>
<dbReference type="InterPro" id="IPR035906">
    <property type="entry name" value="MetI-like_sf"/>
</dbReference>
<dbReference type="PROSITE" id="PS50928">
    <property type="entry name" value="ABC_TM1"/>
    <property type="match status" value="1"/>
</dbReference>
<organism evidence="10 11">
    <name type="scientific">Alkalibacterium putridalgicola</name>
    <dbReference type="NCBI Taxonomy" id="426703"/>
    <lineage>
        <taxon>Bacteria</taxon>
        <taxon>Bacillati</taxon>
        <taxon>Bacillota</taxon>
        <taxon>Bacilli</taxon>
        <taxon>Lactobacillales</taxon>
        <taxon>Carnobacteriaceae</taxon>
        <taxon>Alkalibacterium</taxon>
    </lineage>
</organism>
<name>A0A1H7RPK7_9LACT</name>
<dbReference type="Proteomes" id="UP000198548">
    <property type="component" value="Unassembled WGS sequence"/>
</dbReference>
<dbReference type="GO" id="GO:0005886">
    <property type="term" value="C:plasma membrane"/>
    <property type="evidence" value="ECO:0007669"/>
    <property type="project" value="UniProtKB-SubCell"/>
</dbReference>
<evidence type="ECO:0000259" key="8">
    <source>
        <dbReference type="PROSITE" id="PS50928"/>
    </source>
</evidence>
<evidence type="ECO:0000313" key="10">
    <source>
        <dbReference type="EMBL" id="SEL62196.1"/>
    </source>
</evidence>
<dbReference type="EMBL" id="BJUX01000008">
    <property type="protein sequence ID" value="GEK88930.1"/>
    <property type="molecule type" value="Genomic_DNA"/>
</dbReference>
<evidence type="ECO:0000256" key="4">
    <source>
        <dbReference type="ARBA" id="ARBA00022692"/>
    </source>
</evidence>
<dbReference type="InterPro" id="IPR000515">
    <property type="entry name" value="MetI-like"/>
</dbReference>
<keyword evidence="2 7" id="KW-0813">Transport</keyword>
<keyword evidence="4 7" id="KW-0812">Transmembrane</keyword>
<keyword evidence="6 7" id="KW-0472">Membrane</keyword>
<evidence type="ECO:0000313" key="11">
    <source>
        <dbReference type="Proteomes" id="UP000198548"/>
    </source>
</evidence>
<dbReference type="RefSeq" id="WP_091487032.1">
    <property type="nucleotide sequence ID" value="NZ_BJUX01000008.1"/>
</dbReference>
<keyword evidence="5 7" id="KW-1133">Transmembrane helix</keyword>
<feature type="transmembrane region" description="Helical" evidence="7">
    <location>
        <begin position="106"/>
        <end position="131"/>
    </location>
</feature>
<evidence type="ECO:0000256" key="6">
    <source>
        <dbReference type="ARBA" id="ARBA00023136"/>
    </source>
</evidence>
<evidence type="ECO:0000256" key="7">
    <source>
        <dbReference type="RuleBase" id="RU363032"/>
    </source>
</evidence>
<gene>
    <name evidence="9" type="ORF">APU01nite_09690</name>
    <name evidence="10" type="ORF">SAMN04488100_10571</name>
</gene>
<evidence type="ECO:0000313" key="12">
    <source>
        <dbReference type="Proteomes" id="UP000321425"/>
    </source>
</evidence>
<keyword evidence="3" id="KW-1003">Cell membrane</keyword>
<reference evidence="10 11" key="1">
    <citation type="submission" date="2016-10" db="EMBL/GenBank/DDBJ databases">
        <authorList>
            <person name="de Groot N.N."/>
        </authorList>
    </citation>
    <scope>NUCLEOTIDE SEQUENCE [LARGE SCALE GENOMIC DNA]</scope>
    <source>
        <strain evidence="10 11">DSM 19182</strain>
    </source>
</reference>
<dbReference type="Gene3D" id="1.10.3720.10">
    <property type="entry name" value="MetI-like"/>
    <property type="match status" value="1"/>
</dbReference>
<dbReference type="OrthoDB" id="9794684at2"/>
<proteinExistence type="inferred from homology"/>
<keyword evidence="12" id="KW-1185">Reference proteome</keyword>
<dbReference type="AlphaFoldDB" id="A0A1H7RPK7"/>
<accession>A0A1H7RPK7</accession>
<feature type="domain" description="ABC transmembrane type-1" evidence="8">
    <location>
        <begin position="69"/>
        <end position="259"/>
    </location>
</feature>
<feature type="transmembrane region" description="Helical" evidence="7">
    <location>
        <begin position="240"/>
        <end position="259"/>
    </location>
</feature>
<evidence type="ECO:0000313" key="9">
    <source>
        <dbReference type="EMBL" id="GEK88930.1"/>
    </source>
</evidence>
<dbReference type="GO" id="GO:0055085">
    <property type="term" value="P:transmembrane transport"/>
    <property type="evidence" value="ECO:0007669"/>
    <property type="project" value="InterPro"/>
</dbReference>
<dbReference type="SUPFAM" id="SSF161098">
    <property type="entry name" value="MetI-like"/>
    <property type="match status" value="1"/>
</dbReference>
<feature type="transmembrane region" description="Helical" evidence="7">
    <location>
        <begin position="137"/>
        <end position="159"/>
    </location>
</feature>
<dbReference type="Pfam" id="PF00528">
    <property type="entry name" value="BPD_transp_1"/>
    <property type="match status" value="1"/>
</dbReference>
<dbReference type="EMBL" id="FOBL01000005">
    <property type="protein sequence ID" value="SEL62196.1"/>
    <property type="molecule type" value="Genomic_DNA"/>
</dbReference>
<feature type="transmembrane region" description="Helical" evidence="7">
    <location>
        <begin position="180"/>
        <end position="202"/>
    </location>
</feature>
<evidence type="ECO:0000256" key="2">
    <source>
        <dbReference type="ARBA" id="ARBA00022448"/>
    </source>
</evidence>
<sequence length="274" mass="31380">MTREKTHKWLVIILGLLISVSWIYPFFIIFFGSLKSRAEIFTNTIWIPETFVPENYSRAYEGLEYGRSFLNSLFITTSSIIIIVIFSSMAAYALARNKSKISTGIYFFCALTMLIPFQSVMIPLVSIFGQINFLNRFGLIIMNWGFASSMSIFLYYGAMRSISVSLDEAAYLDGGTPFQIFWRVIFPILRPTTVTVVILNAIRLWNDFLLPSLVINQEGMRTIPLRMYYFFGEYTVQWELALAGLVLAIVPIIVLYIFIQRYIVEGVTKGAVKT</sequence>
<evidence type="ECO:0000256" key="3">
    <source>
        <dbReference type="ARBA" id="ARBA00022475"/>
    </source>
</evidence>